<sequence length="121" mass="13350">MASDAEFSFSTTCMTLFFSLFLACHIVIAFSEHSFSPLTSTEDGAKKSNTMVAASAKEDCSQNSKREMTPNETTKGIHVPDQPQKDPKRGKSRTPPSQWRKNIFNGSEHEVPSGPNPISNR</sequence>
<organism evidence="3 4">
    <name type="scientific">Lupinus albus</name>
    <name type="common">White lupine</name>
    <name type="synonym">Lupinus termis</name>
    <dbReference type="NCBI Taxonomy" id="3870"/>
    <lineage>
        <taxon>Eukaryota</taxon>
        <taxon>Viridiplantae</taxon>
        <taxon>Streptophyta</taxon>
        <taxon>Embryophyta</taxon>
        <taxon>Tracheophyta</taxon>
        <taxon>Spermatophyta</taxon>
        <taxon>Magnoliopsida</taxon>
        <taxon>eudicotyledons</taxon>
        <taxon>Gunneridae</taxon>
        <taxon>Pentapetalae</taxon>
        <taxon>rosids</taxon>
        <taxon>fabids</taxon>
        <taxon>Fabales</taxon>
        <taxon>Fabaceae</taxon>
        <taxon>Papilionoideae</taxon>
        <taxon>50 kb inversion clade</taxon>
        <taxon>genistoids sensu lato</taxon>
        <taxon>core genistoids</taxon>
        <taxon>Genisteae</taxon>
        <taxon>Lupinus</taxon>
    </lineage>
</organism>
<dbReference type="GO" id="GO:0033612">
    <property type="term" value="F:receptor serine/threonine kinase binding"/>
    <property type="evidence" value="ECO:0007669"/>
    <property type="project" value="InterPro"/>
</dbReference>
<dbReference type="OrthoDB" id="1656699at2759"/>
<keyword evidence="4" id="KW-1185">Reference proteome</keyword>
<feature type="compositionally biased region" description="Basic and acidic residues" evidence="1">
    <location>
        <begin position="56"/>
        <end position="69"/>
    </location>
</feature>
<keyword evidence="2" id="KW-0732">Signal</keyword>
<dbReference type="PANTHER" id="PTHR35301:SF3">
    <property type="entry name" value="CLE03 PROTEIN"/>
    <property type="match status" value="1"/>
</dbReference>
<evidence type="ECO:0000313" key="3">
    <source>
        <dbReference type="EMBL" id="KAE9594266.1"/>
    </source>
</evidence>
<evidence type="ECO:0000256" key="1">
    <source>
        <dbReference type="SAM" id="MobiDB-lite"/>
    </source>
</evidence>
<protein>
    <submittedName>
        <fullName evidence="3">Uncharacterized protein</fullName>
    </submittedName>
</protein>
<dbReference type="InterPro" id="IPR037495">
    <property type="entry name" value="CLE41/42/44"/>
</dbReference>
<dbReference type="GO" id="GO:0048046">
    <property type="term" value="C:apoplast"/>
    <property type="evidence" value="ECO:0007669"/>
    <property type="project" value="TreeGrafter"/>
</dbReference>
<feature type="signal peptide" evidence="2">
    <location>
        <begin position="1"/>
        <end position="29"/>
    </location>
</feature>
<dbReference type="GO" id="GO:0010089">
    <property type="term" value="P:xylem development"/>
    <property type="evidence" value="ECO:0007669"/>
    <property type="project" value="InterPro"/>
</dbReference>
<dbReference type="EMBL" id="WOCE01000018">
    <property type="protein sequence ID" value="KAE9594266.1"/>
    <property type="molecule type" value="Genomic_DNA"/>
</dbReference>
<dbReference type="PANTHER" id="PTHR35301">
    <property type="entry name" value="CLAVATA3/ESR (CLE)-RELATED PROTEIN 41-RELATED"/>
    <property type="match status" value="1"/>
</dbReference>
<proteinExistence type="predicted"/>
<feature type="region of interest" description="Disordered" evidence="1">
    <location>
        <begin position="37"/>
        <end position="121"/>
    </location>
</feature>
<reference evidence="4" key="1">
    <citation type="journal article" date="2020" name="Nat. Commun.">
        <title>Genome sequence of the cluster root forming white lupin.</title>
        <authorList>
            <person name="Hufnagel B."/>
            <person name="Marques A."/>
            <person name="Soriano A."/>
            <person name="Marques L."/>
            <person name="Divol F."/>
            <person name="Doumas P."/>
            <person name="Sallet E."/>
            <person name="Mancinotti D."/>
            <person name="Carrere S."/>
            <person name="Marande W."/>
            <person name="Arribat S."/>
            <person name="Keller J."/>
            <person name="Huneau C."/>
            <person name="Blein T."/>
            <person name="Aime D."/>
            <person name="Laguerre M."/>
            <person name="Taylor J."/>
            <person name="Schubert V."/>
            <person name="Nelson M."/>
            <person name="Geu-Flores F."/>
            <person name="Crespi M."/>
            <person name="Gallardo-Guerrero K."/>
            <person name="Delaux P.-M."/>
            <person name="Salse J."/>
            <person name="Berges H."/>
            <person name="Guyot R."/>
            <person name="Gouzy J."/>
            <person name="Peret B."/>
        </authorList>
    </citation>
    <scope>NUCLEOTIDE SEQUENCE [LARGE SCALE GENOMIC DNA]</scope>
    <source>
        <strain evidence="4">cv. Amiga</strain>
    </source>
</reference>
<dbReference type="Proteomes" id="UP000447434">
    <property type="component" value="Chromosome 18"/>
</dbReference>
<gene>
    <name evidence="3" type="ORF">Lalb_Chr18g0051961</name>
</gene>
<evidence type="ECO:0000256" key="2">
    <source>
        <dbReference type="SAM" id="SignalP"/>
    </source>
</evidence>
<feature type="chain" id="PRO_5025430406" evidence="2">
    <location>
        <begin position="30"/>
        <end position="121"/>
    </location>
</feature>
<evidence type="ECO:0000313" key="4">
    <source>
        <dbReference type="Proteomes" id="UP000447434"/>
    </source>
</evidence>
<dbReference type="AlphaFoldDB" id="A0A6A4NKU2"/>
<accession>A0A6A4NKU2</accession>
<name>A0A6A4NKU2_LUPAL</name>
<feature type="compositionally biased region" description="Polar residues" evidence="1">
    <location>
        <begin position="37"/>
        <end position="52"/>
    </location>
</feature>
<comment type="caution">
    <text evidence="3">The sequence shown here is derived from an EMBL/GenBank/DDBJ whole genome shotgun (WGS) entry which is preliminary data.</text>
</comment>